<evidence type="ECO:0000313" key="1">
    <source>
        <dbReference type="EMBL" id="AKN38728.1"/>
    </source>
</evidence>
<dbReference type="EMBL" id="KP795611">
    <property type="protein sequence ID" value="AKN38728.1"/>
    <property type="molecule type" value="Genomic_DNA"/>
</dbReference>
<protein>
    <submittedName>
        <fullName evidence="1">Uncharacterized protein</fullName>
    </submittedName>
</protein>
<accession>A0A0H3ZQS5</accession>
<proteinExistence type="predicted"/>
<dbReference type="AlphaFoldDB" id="A0A0H3ZQS5"/>
<sequence>MLNHAPKRMLRELLSLSLKCQYQLSRVAPNGEFCYSSDKNTDFDWLVLVNWLINRKIGLASGLVLCPTVVLTTLYGPTADVVGLFYKG</sequence>
<name>A0A0H3ZQS5_9VIBR</name>
<organism evidence="1">
    <name type="scientific">Vibrio sp. FF_286</name>
    <dbReference type="NCBI Taxonomy" id="1652831"/>
    <lineage>
        <taxon>Bacteria</taxon>
        <taxon>Pseudomonadati</taxon>
        <taxon>Pseudomonadota</taxon>
        <taxon>Gammaproteobacteria</taxon>
        <taxon>Vibrionales</taxon>
        <taxon>Vibrionaceae</taxon>
        <taxon>Vibrio</taxon>
    </lineage>
</organism>
<reference evidence="1" key="1">
    <citation type="journal article" date="2015" name="MBio">
        <title>Eco-Evolutionary Dynamics of Episomes among Ecologically Cohesive Bacterial Populations.</title>
        <authorList>
            <person name="Xue H."/>
            <person name="Cordero O.X."/>
            <person name="Camas F.M."/>
            <person name="Trimble W."/>
            <person name="Meyer F."/>
            <person name="Guglielmini J."/>
            <person name="Rocha E.P."/>
            <person name="Polz M.F."/>
        </authorList>
    </citation>
    <scope>NUCLEOTIDE SEQUENCE</scope>
    <source>
        <strain evidence="1">FF_286</strain>
    </source>
</reference>